<proteinExistence type="predicted"/>
<evidence type="ECO:0000313" key="3">
    <source>
        <dbReference type="Proteomes" id="UP000015523"/>
    </source>
</evidence>
<keyword evidence="1" id="KW-1133">Transmembrane helix</keyword>
<evidence type="ECO:0000313" key="2">
    <source>
        <dbReference type="EMBL" id="EQB33224.1"/>
    </source>
</evidence>
<dbReference type="RefSeq" id="WP_021317011.1">
    <property type="nucleotide sequence ID" value="NZ_AUWY01000047.1"/>
</dbReference>
<gene>
    <name evidence="2" type="ORF">M529_05365</name>
</gene>
<comment type="caution">
    <text evidence="2">The sequence shown here is derived from an EMBL/GenBank/DDBJ whole genome shotgun (WGS) entry which is preliminary data.</text>
</comment>
<keyword evidence="3" id="KW-1185">Reference proteome</keyword>
<dbReference type="PATRIC" id="fig|1346791.3.peg.1032"/>
<protein>
    <submittedName>
        <fullName evidence="2">Uncharacterized protein</fullName>
    </submittedName>
</protein>
<accession>T0K998</accession>
<name>T0K998_9SPHN</name>
<feature type="transmembrane region" description="Helical" evidence="1">
    <location>
        <begin position="30"/>
        <end position="48"/>
    </location>
</feature>
<dbReference type="AlphaFoldDB" id="T0K998"/>
<keyword evidence="1" id="KW-0812">Transmembrane</keyword>
<organism evidence="2 3">
    <name type="scientific">Sphingobium ummariense RL-3</name>
    <dbReference type="NCBI Taxonomy" id="1346791"/>
    <lineage>
        <taxon>Bacteria</taxon>
        <taxon>Pseudomonadati</taxon>
        <taxon>Pseudomonadota</taxon>
        <taxon>Alphaproteobacteria</taxon>
        <taxon>Sphingomonadales</taxon>
        <taxon>Sphingomonadaceae</taxon>
        <taxon>Sphingobium</taxon>
    </lineage>
</organism>
<keyword evidence="1" id="KW-0472">Membrane</keyword>
<dbReference type="EMBL" id="AUWY01000047">
    <property type="protein sequence ID" value="EQB33224.1"/>
    <property type="molecule type" value="Genomic_DNA"/>
</dbReference>
<sequence>MTTGIREPAAELVDLGPRTHREIAQTLHRLVYLAAIPVAVLSFCLPAGERIPVGALDL</sequence>
<evidence type="ECO:0000256" key="1">
    <source>
        <dbReference type="SAM" id="Phobius"/>
    </source>
</evidence>
<reference evidence="2 3" key="1">
    <citation type="journal article" date="2013" name="Genome Announc.">
        <title>Draft Genome Sequence of Sphingobium ummariense Strain RL-3, a Hexachlorocyclohexane-Degrading Bacterium.</title>
        <authorList>
            <person name="Kohli P."/>
            <person name="Dua A."/>
            <person name="Sangwan N."/>
            <person name="Oldach P."/>
            <person name="Khurana J.P."/>
            <person name="Lal R."/>
        </authorList>
    </citation>
    <scope>NUCLEOTIDE SEQUENCE [LARGE SCALE GENOMIC DNA]</scope>
    <source>
        <strain evidence="2 3">RL-3</strain>
    </source>
</reference>
<dbReference type="Proteomes" id="UP000015523">
    <property type="component" value="Unassembled WGS sequence"/>
</dbReference>